<dbReference type="InterPro" id="IPR037590">
    <property type="entry name" value="WDR24"/>
</dbReference>
<feature type="compositionally biased region" description="Polar residues" evidence="4">
    <location>
        <begin position="1074"/>
        <end position="1088"/>
    </location>
</feature>
<dbReference type="GO" id="GO:1904263">
    <property type="term" value="P:positive regulation of TORC1 signaling"/>
    <property type="evidence" value="ECO:0007669"/>
    <property type="project" value="TreeGrafter"/>
</dbReference>
<dbReference type="Pfam" id="PF00400">
    <property type="entry name" value="WD40"/>
    <property type="match status" value="2"/>
</dbReference>
<dbReference type="InterPro" id="IPR001680">
    <property type="entry name" value="WD40_rpt"/>
</dbReference>
<keyword evidence="2" id="KW-0677">Repeat</keyword>
<evidence type="ECO:0000256" key="4">
    <source>
        <dbReference type="SAM" id="MobiDB-lite"/>
    </source>
</evidence>
<evidence type="ECO:0000256" key="2">
    <source>
        <dbReference type="ARBA" id="ARBA00022737"/>
    </source>
</evidence>
<gene>
    <name evidence="6" type="primary">RTC1</name>
    <name evidence="6" type="ORF">IWW36_001196</name>
</gene>
<feature type="region of interest" description="Disordered" evidence="4">
    <location>
        <begin position="1"/>
        <end position="341"/>
    </location>
</feature>
<feature type="repeat" description="WD" evidence="3">
    <location>
        <begin position="677"/>
        <end position="693"/>
    </location>
</feature>
<protein>
    <submittedName>
        <fullName evidence="6">SEA (Seh1-associated) complex subunit</fullName>
    </submittedName>
</protein>
<evidence type="ECO:0000259" key="5">
    <source>
        <dbReference type="Pfam" id="PF17120"/>
    </source>
</evidence>
<feature type="compositionally biased region" description="Basic and acidic residues" evidence="4">
    <location>
        <begin position="950"/>
        <end position="973"/>
    </location>
</feature>
<dbReference type="GO" id="GO:0016239">
    <property type="term" value="P:positive regulation of macroautophagy"/>
    <property type="evidence" value="ECO:0007669"/>
    <property type="project" value="TreeGrafter"/>
</dbReference>
<evidence type="ECO:0000256" key="3">
    <source>
        <dbReference type="PROSITE-ProRule" id="PRU00221"/>
    </source>
</evidence>
<keyword evidence="1 3" id="KW-0853">WD repeat</keyword>
<dbReference type="PANTHER" id="PTHR46200:SF1">
    <property type="entry name" value="GATOR COMPLEX PROTEIN WDR24"/>
    <property type="match status" value="1"/>
</dbReference>
<dbReference type="Proteomes" id="UP001139887">
    <property type="component" value="Unassembled WGS sequence"/>
</dbReference>
<dbReference type="CDD" id="cd16693">
    <property type="entry name" value="mRING-H2-C3H3C2_WDR24"/>
    <property type="match status" value="1"/>
</dbReference>
<accession>A0A9W8IEA7</accession>
<dbReference type="InterPro" id="IPR049566">
    <property type="entry name" value="WDR59_RTC1-like_RING_Znf"/>
</dbReference>
<dbReference type="Gene3D" id="2.130.10.10">
    <property type="entry name" value="YVTN repeat-like/Quinoprotein amine dehydrogenase"/>
    <property type="match status" value="1"/>
</dbReference>
<dbReference type="PROSITE" id="PS50082">
    <property type="entry name" value="WD_REPEATS_2"/>
    <property type="match status" value="1"/>
</dbReference>
<feature type="compositionally biased region" description="Polar residues" evidence="4">
    <location>
        <begin position="247"/>
        <end position="276"/>
    </location>
</feature>
<dbReference type="InterPro" id="IPR015943">
    <property type="entry name" value="WD40/YVTN_repeat-like_dom_sf"/>
</dbReference>
<feature type="domain" description="WDR59/RTC1-like RING zinc finger" evidence="5">
    <location>
        <begin position="1440"/>
        <end position="1490"/>
    </location>
</feature>
<feature type="region of interest" description="Disordered" evidence="4">
    <location>
        <begin position="1068"/>
        <end position="1160"/>
    </location>
</feature>
<sequence>MSKARDSGGRKGASRSAKRAASAGKHKLETLPEVPNSDAELAPTRMPNESSTTKTFGVSGASQSNGEEASAASAGQIKSPSEQQSAKEGEPAQRPRSRTASPWRGRGRGGGSIFARSTNPRMHMNRQGMAGARDSFTSPGKGAAQPDNAPNSAGLISERANSDAAGNSISHRRRGHTLEPEHLGSRNLSPNGGADASSSAETNSTDPRQPSSSHFHIATENAALSSHYQKPIPHMPSSGYPAKLTKNDSASSNNTVTTLEIENSPQPGQFTDNLNPPQGHLSKILYADAPRDTADGSSNRPFSSHAASSSMVKSNSAAAAAAPHSTGAIGRGKRGSSGGESRLGDYKSALLRQQTSSVFGIRSRNAAGELHSSVQDGLDQNANMAFSGPVEIPGAIYRMESDAAMQRGSGQANRAGMRTGKSSEDHGDAMPANAIRRMSSKEILSPLNAQTQQPQAKPRGAWFHTPPGEKPEVGHRLQLHQPTPRLAKVPTLPLQADVVGGDYQQVMRHNESTAGYGVMLHRRDSTNIDRSHSSEYQSASSVLQAAARSSTMLVMPHTNTVEYDSRYHGINYDDILRDPRLAYSNHAAQQHADYDCSAPWHSSSRKSGKELLKLPLHARLSAIAAAPNGEPTCAIAGHEGLFLRRMTTDSSTQPQSLTSNRRGSLAFDFKDVLWRPSDYIITGSTDGTVNVWDPTRAGDPVVRKFNKCSRPVNRLAYKPGDPNSFYSVFSDGSMFGWDVRDHTGRPFIQNTMAHAIKDIDCNPQELNSAAVITEDGRLTVSDVRLWKQPVHQFVAHPAFKGQCIAWHPNGRFIATGGSEAFKVWDLKASATKKYSPSPYYTVKTPTATHRLQWRPGHETQLTRCTLGDSRLYIWDMHNPHHSLKYHDKHDTSVIGFTWYDEDTLWSVSREQIVQCDMECDAIITSELMGKTVADFSPNTRVCVASGTFEPREPASSDLPKSKEPKSAVSEKTEAPSPSYDAMDSVRIENFQQDLPESFVDEHMLDNTMAINFKAIRYLARTYQYDPNRFKECCEINARAAVVVGHTDIAKFWQFLSAAFGDTLPLKSKRKSRAPLQSKTNATSEQKPPSQEPDNKLAPNSAAAAAGGAVTTGEVSAATSRSSSGMFPSKSVTDVLPKGDSSDDEPFTSYLGKPIHNQQPFYSANVSPARTRQGFNSLGITTDTVEKASVTKSKGSSLLERSHMSMSHSNLQHASKGHTSSPLARPAAFTVSGSTGNFVSEPATPAHRAGHNVFQGFSTYSQVTEAPLKQARHIEFAKDTNKEQLAQSLHDEQKLQPRRPTFLLGNAHNESTSSSDSSKMHIATQQHASKTELKLIVNSCLYYAEKGDVQTALTAALLMRNFIRLKNWPIVRNWYSDYIDQLDRYQEYTAATDIILSSPFDDIRNQLAVNSDLTLSCSHCGSKIEPDRIEGLARCLECENLANSCVVCEMPVRGRFIWCKGCGHGGHAEHMWDWFKELDQTHCPAGCGHWCTPDLPAVMM</sequence>
<feature type="compositionally biased region" description="Polar residues" evidence="4">
    <location>
        <begin position="47"/>
        <end position="56"/>
    </location>
</feature>
<dbReference type="GO" id="GO:0005774">
    <property type="term" value="C:vacuolar membrane"/>
    <property type="evidence" value="ECO:0007669"/>
    <property type="project" value="TreeGrafter"/>
</dbReference>
<keyword evidence="7" id="KW-1185">Reference proteome</keyword>
<reference evidence="6" key="1">
    <citation type="submission" date="2022-07" db="EMBL/GenBank/DDBJ databases">
        <title>Phylogenomic reconstructions and comparative analyses of Kickxellomycotina fungi.</title>
        <authorList>
            <person name="Reynolds N.K."/>
            <person name="Stajich J.E."/>
            <person name="Barry K."/>
            <person name="Grigoriev I.V."/>
            <person name="Crous P."/>
            <person name="Smith M.E."/>
        </authorList>
    </citation>
    <scope>NUCLEOTIDE SEQUENCE</scope>
    <source>
        <strain evidence="6">NRRL 1566</strain>
    </source>
</reference>
<evidence type="ECO:0000256" key="1">
    <source>
        <dbReference type="ARBA" id="ARBA00022574"/>
    </source>
</evidence>
<organism evidence="6 7">
    <name type="scientific">Coemansia brasiliensis</name>
    <dbReference type="NCBI Taxonomy" id="2650707"/>
    <lineage>
        <taxon>Eukaryota</taxon>
        <taxon>Fungi</taxon>
        <taxon>Fungi incertae sedis</taxon>
        <taxon>Zoopagomycota</taxon>
        <taxon>Kickxellomycotina</taxon>
        <taxon>Kickxellomycetes</taxon>
        <taxon>Kickxellales</taxon>
        <taxon>Kickxellaceae</taxon>
        <taxon>Coemansia</taxon>
    </lineage>
</organism>
<feature type="compositionally biased region" description="Low complexity" evidence="4">
    <location>
        <begin position="1100"/>
        <end position="1119"/>
    </location>
</feature>
<dbReference type="EMBL" id="JANBUW010000014">
    <property type="protein sequence ID" value="KAJ2851299.1"/>
    <property type="molecule type" value="Genomic_DNA"/>
</dbReference>
<evidence type="ECO:0000313" key="7">
    <source>
        <dbReference type="Proteomes" id="UP001139887"/>
    </source>
</evidence>
<name>A0A9W8IEA7_9FUNG</name>
<dbReference type="InterPro" id="IPR036322">
    <property type="entry name" value="WD40_repeat_dom_sf"/>
</dbReference>
<dbReference type="GO" id="GO:0061700">
    <property type="term" value="C:GATOR2 complex"/>
    <property type="evidence" value="ECO:0007669"/>
    <property type="project" value="TreeGrafter"/>
</dbReference>
<feature type="compositionally biased region" description="Polar residues" evidence="4">
    <location>
        <begin position="1120"/>
        <end position="1131"/>
    </location>
</feature>
<feature type="compositionally biased region" description="Low complexity" evidence="4">
    <location>
        <begin position="59"/>
        <end position="76"/>
    </location>
</feature>
<feature type="compositionally biased region" description="Polar residues" evidence="4">
    <location>
        <begin position="186"/>
        <end position="214"/>
    </location>
</feature>
<feature type="region of interest" description="Disordered" evidence="4">
    <location>
        <begin position="950"/>
        <end position="979"/>
    </location>
</feature>
<dbReference type="OrthoDB" id="60955at2759"/>
<feature type="region of interest" description="Disordered" evidence="4">
    <location>
        <begin position="410"/>
        <end position="429"/>
    </location>
</feature>
<dbReference type="PANTHER" id="PTHR46200">
    <property type="entry name" value="GATOR COMPLEX PROTEIN WDR24"/>
    <property type="match status" value="1"/>
</dbReference>
<dbReference type="Pfam" id="PF17120">
    <property type="entry name" value="zf-RING_16"/>
    <property type="match status" value="1"/>
</dbReference>
<dbReference type="GO" id="GO:0005829">
    <property type="term" value="C:cytosol"/>
    <property type="evidence" value="ECO:0007669"/>
    <property type="project" value="TreeGrafter"/>
</dbReference>
<dbReference type="SUPFAM" id="SSF50978">
    <property type="entry name" value="WD40 repeat-like"/>
    <property type="match status" value="1"/>
</dbReference>
<comment type="caution">
    <text evidence="6">The sequence shown here is derived from an EMBL/GenBank/DDBJ whole genome shotgun (WGS) entry which is preliminary data.</text>
</comment>
<proteinExistence type="predicted"/>
<feature type="compositionally biased region" description="Low complexity" evidence="4">
    <location>
        <begin position="297"/>
        <end position="328"/>
    </location>
</feature>
<dbReference type="SMART" id="SM00320">
    <property type="entry name" value="WD40"/>
    <property type="match status" value="3"/>
</dbReference>
<evidence type="ECO:0000313" key="6">
    <source>
        <dbReference type="EMBL" id="KAJ2851299.1"/>
    </source>
</evidence>